<dbReference type="RefSeq" id="XP_004339125.1">
    <property type="nucleotide sequence ID" value="XM_004339077.1"/>
</dbReference>
<keyword evidence="3" id="KW-1185">Reference proteome</keyword>
<dbReference type="GeneID" id="14918456"/>
<feature type="compositionally biased region" description="Basic and acidic residues" evidence="1">
    <location>
        <begin position="1"/>
        <end position="14"/>
    </location>
</feature>
<name>L8GW27_ACACF</name>
<feature type="region of interest" description="Disordered" evidence="1">
    <location>
        <begin position="1"/>
        <end position="83"/>
    </location>
</feature>
<dbReference type="Proteomes" id="UP000011083">
    <property type="component" value="Unassembled WGS sequence"/>
</dbReference>
<evidence type="ECO:0000256" key="1">
    <source>
        <dbReference type="SAM" id="MobiDB-lite"/>
    </source>
</evidence>
<accession>L8GW27</accession>
<evidence type="ECO:0000313" key="3">
    <source>
        <dbReference type="Proteomes" id="UP000011083"/>
    </source>
</evidence>
<feature type="compositionally biased region" description="Acidic residues" evidence="1">
    <location>
        <begin position="255"/>
        <end position="272"/>
    </location>
</feature>
<proteinExistence type="predicted"/>
<dbReference type="VEuPathDB" id="AmoebaDB:ACA1_057470"/>
<feature type="compositionally biased region" description="Low complexity" evidence="1">
    <location>
        <begin position="64"/>
        <end position="78"/>
    </location>
</feature>
<evidence type="ECO:0000313" key="2">
    <source>
        <dbReference type="EMBL" id="ELR17112.1"/>
    </source>
</evidence>
<feature type="compositionally biased region" description="Basic residues" evidence="1">
    <location>
        <begin position="46"/>
        <end position="58"/>
    </location>
</feature>
<protein>
    <submittedName>
        <fullName evidence="2">Uncharacterized protein</fullName>
    </submittedName>
</protein>
<dbReference type="AlphaFoldDB" id="L8GW27"/>
<dbReference type="KEGG" id="acan:ACA1_057470"/>
<organism evidence="2 3">
    <name type="scientific">Acanthamoeba castellanii (strain ATCC 30010 / Neff)</name>
    <dbReference type="NCBI Taxonomy" id="1257118"/>
    <lineage>
        <taxon>Eukaryota</taxon>
        <taxon>Amoebozoa</taxon>
        <taxon>Discosea</taxon>
        <taxon>Longamoebia</taxon>
        <taxon>Centramoebida</taxon>
        <taxon>Acanthamoebidae</taxon>
        <taxon>Acanthamoeba</taxon>
    </lineage>
</organism>
<sequence length="323" mass="35464">MKRAREEEVVAEEEKGGEEEDDKAQGDEKSQGLPGVPPLPSTTHIGRGRGGKGLGKWRRVGDPAAVSQRRQARLAAAAGPPPDYNAVKPFMWSQVANIGGGGQIGHLTGIAGSINYCDEEVDDELIEEGQQLLGEFEAVPEWFEHDETSRTRRDEVEHGFVTSCGPLEGQRMAAVDGGAKLRVFYSSPLPAQARFEITYLAFDDSSIEYAYLTYAFMVDRRDREFVFVGVIGAHPHCGTAHFSYDNSDGSGPNLFEDEEEEAGEEEEEEEAEAAAIDPTMAKKDRVEAPSPEQRVAAGTAFVVARLLPAAKLRFHEFCHNLWH</sequence>
<gene>
    <name evidence="2" type="ORF">ACA1_057470</name>
</gene>
<reference evidence="2 3" key="1">
    <citation type="journal article" date="2013" name="Genome Biol.">
        <title>Genome of Acanthamoeba castellanii highlights extensive lateral gene transfer and early evolution of tyrosine kinase signaling.</title>
        <authorList>
            <person name="Clarke M."/>
            <person name="Lohan A.J."/>
            <person name="Liu B."/>
            <person name="Lagkouvardos I."/>
            <person name="Roy S."/>
            <person name="Zafar N."/>
            <person name="Bertelli C."/>
            <person name="Schilde C."/>
            <person name="Kianianmomeni A."/>
            <person name="Burglin T.R."/>
            <person name="Frech C."/>
            <person name="Turcotte B."/>
            <person name="Kopec K.O."/>
            <person name="Synnott J.M."/>
            <person name="Choo C."/>
            <person name="Paponov I."/>
            <person name="Finkler A."/>
            <person name="Soon Heng Tan C."/>
            <person name="Hutchins A.P."/>
            <person name="Weinmeier T."/>
            <person name="Rattei T."/>
            <person name="Chu J.S."/>
            <person name="Gimenez G."/>
            <person name="Irimia M."/>
            <person name="Rigden D.J."/>
            <person name="Fitzpatrick D.A."/>
            <person name="Lorenzo-Morales J."/>
            <person name="Bateman A."/>
            <person name="Chiu C.H."/>
            <person name="Tang P."/>
            <person name="Hegemann P."/>
            <person name="Fromm H."/>
            <person name="Raoult D."/>
            <person name="Greub G."/>
            <person name="Miranda-Saavedra D."/>
            <person name="Chen N."/>
            <person name="Nash P."/>
            <person name="Ginger M.L."/>
            <person name="Horn M."/>
            <person name="Schaap P."/>
            <person name="Caler L."/>
            <person name="Loftus B."/>
        </authorList>
    </citation>
    <scope>NUCLEOTIDE SEQUENCE [LARGE SCALE GENOMIC DNA]</scope>
    <source>
        <strain evidence="2 3">Neff</strain>
    </source>
</reference>
<dbReference type="EMBL" id="KB007974">
    <property type="protein sequence ID" value="ELR17112.1"/>
    <property type="molecule type" value="Genomic_DNA"/>
</dbReference>
<feature type="region of interest" description="Disordered" evidence="1">
    <location>
        <begin position="243"/>
        <end position="291"/>
    </location>
</feature>